<dbReference type="PROSITE" id="PS51257">
    <property type="entry name" value="PROKAR_LIPOPROTEIN"/>
    <property type="match status" value="1"/>
</dbReference>
<reference evidence="2 3" key="1">
    <citation type="submission" date="2019-06" db="EMBL/GenBank/DDBJ databases">
        <title>Pseudomonas bimorpha sp. nov. isolated from bovine raw milk and skim milk concentrate.</title>
        <authorList>
            <person name="Hofmann K."/>
            <person name="Huptas C."/>
            <person name="Doll E."/>
            <person name="Scherer S."/>
            <person name="Wenning M."/>
        </authorList>
    </citation>
    <scope>NUCLEOTIDE SEQUENCE [LARGE SCALE GENOMIC DNA]</scope>
    <source>
        <strain evidence="2 3">DSM 108990</strain>
    </source>
</reference>
<evidence type="ECO:0000256" key="1">
    <source>
        <dbReference type="SAM" id="SignalP"/>
    </source>
</evidence>
<gene>
    <name evidence="2" type="ORF">FJD37_03990</name>
</gene>
<keyword evidence="1" id="KW-0732">Signal</keyword>
<feature type="chain" id="PRO_5022943915" description="Lipoprotein" evidence="1">
    <location>
        <begin position="19"/>
        <end position="247"/>
    </location>
</feature>
<protein>
    <recommendedName>
        <fullName evidence="4">Lipoprotein</fullName>
    </recommendedName>
</protein>
<comment type="caution">
    <text evidence="2">The sequence shown here is derived from an EMBL/GenBank/DDBJ whole genome shotgun (WGS) entry which is preliminary data.</text>
</comment>
<dbReference type="Proteomes" id="UP000317901">
    <property type="component" value="Unassembled WGS sequence"/>
</dbReference>
<evidence type="ECO:0000313" key="3">
    <source>
        <dbReference type="Proteomes" id="UP000317901"/>
    </source>
</evidence>
<dbReference type="AlphaFoldDB" id="A0A5C5Q219"/>
<evidence type="ECO:0000313" key="2">
    <source>
        <dbReference type="EMBL" id="TWR99782.1"/>
    </source>
</evidence>
<dbReference type="RefSeq" id="WP_146425110.1">
    <property type="nucleotide sequence ID" value="NZ_VFIP01000005.1"/>
</dbReference>
<proteinExistence type="predicted"/>
<accession>A0A5C5Q219</accession>
<organism evidence="2 3">
    <name type="scientific">Pseudomonas saxonica</name>
    <dbReference type="NCBI Taxonomy" id="2600598"/>
    <lineage>
        <taxon>Bacteria</taxon>
        <taxon>Pseudomonadati</taxon>
        <taxon>Pseudomonadota</taxon>
        <taxon>Gammaproteobacteria</taxon>
        <taxon>Pseudomonadales</taxon>
        <taxon>Pseudomonadaceae</taxon>
        <taxon>Pseudomonas</taxon>
    </lineage>
</organism>
<dbReference type="OrthoDB" id="6935985at2"/>
<dbReference type="EMBL" id="VFIP01000005">
    <property type="protein sequence ID" value="TWR99782.1"/>
    <property type="molecule type" value="Genomic_DNA"/>
</dbReference>
<feature type="signal peptide" evidence="1">
    <location>
        <begin position="1"/>
        <end position="18"/>
    </location>
</feature>
<sequence length="247" mass="26736">MRNALAMSLLAIFLGGCASDPASRDISGVWINQAAIDEAAKGGNLREALLANGPNLEWAIDAQKAKANYTNGFEWVEGKLMPEKDGVWQVGFYGGTSTDLSINGNQLIQAASDDDPRQSFMRSNVNLASDAPLGTHFEHALKTAYLGGQWRVISGKGQGNQVTFLADGQVKGLPDANAYALCLSGDCASMSGEFDSLWLQQDEVGAAHIFVRNGRQLEIFQALDSAKPDEMPQLYPGKREWLLEKQL</sequence>
<name>A0A5C5Q219_9PSED</name>
<evidence type="ECO:0008006" key="4">
    <source>
        <dbReference type="Google" id="ProtNLM"/>
    </source>
</evidence>